<keyword evidence="1" id="KW-0472">Membrane</keyword>
<dbReference type="AlphaFoldDB" id="A0A8D8NYC9"/>
<protein>
    <submittedName>
        <fullName evidence="2">(northern house mosquito) hypothetical protein</fullName>
    </submittedName>
</protein>
<dbReference type="EMBL" id="HBUE01308025">
    <property type="protein sequence ID" value="CAG6582011.1"/>
    <property type="molecule type" value="Transcribed_RNA"/>
</dbReference>
<dbReference type="EMBL" id="HBUE01201844">
    <property type="protein sequence ID" value="CAG6530200.1"/>
    <property type="molecule type" value="Transcribed_RNA"/>
</dbReference>
<evidence type="ECO:0000313" key="2">
    <source>
        <dbReference type="EMBL" id="CAG6582009.1"/>
    </source>
</evidence>
<reference evidence="2" key="1">
    <citation type="submission" date="2021-05" db="EMBL/GenBank/DDBJ databases">
        <authorList>
            <person name="Alioto T."/>
            <person name="Alioto T."/>
            <person name="Gomez Garrido J."/>
        </authorList>
    </citation>
    <scope>NUCLEOTIDE SEQUENCE</scope>
</reference>
<accession>A0A8D8NYC9</accession>
<evidence type="ECO:0000256" key="1">
    <source>
        <dbReference type="SAM" id="Phobius"/>
    </source>
</evidence>
<keyword evidence="1" id="KW-1133">Transmembrane helix</keyword>
<name>A0A8D8NYC9_CULPI</name>
<proteinExistence type="predicted"/>
<dbReference type="EMBL" id="HBUE01201845">
    <property type="protein sequence ID" value="CAG6530202.1"/>
    <property type="molecule type" value="Transcribed_RNA"/>
</dbReference>
<organism evidence="2">
    <name type="scientific">Culex pipiens</name>
    <name type="common">House mosquito</name>
    <dbReference type="NCBI Taxonomy" id="7175"/>
    <lineage>
        <taxon>Eukaryota</taxon>
        <taxon>Metazoa</taxon>
        <taxon>Ecdysozoa</taxon>
        <taxon>Arthropoda</taxon>
        <taxon>Hexapoda</taxon>
        <taxon>Insecta</taxon>
        <taxon>Pterygota</taxon>
        <taxon>Neoptera</taxon>
        <taxon>Endopterygota</taxon>
        <taxon>Diptera</taxon>
        <taxon>Nematocera</taxon>
        <taxon>Culicoidea</taxon>
        <taxon>Culicidae</taxon>
        <taxon>Culicinae</taxon>
        <taxon>Culicini</taxon>
        <taxon>Culex</taxon>
        <taxon>Culex</taxon>
    </lineage>
</organism>
<keyword evidence="1" id="KW-0812">Transmembrane</keyword>
<feature type="transmembrane region" description="Helical" evidence="1">
    <location>
        <begin position="52"/>
        <end position="71"/>
    </location>
</feature>
<feature type="transmembrane region" description="Helical" evidence="1">
    <location>
        <begin position="20"/>
        <end position="40"/>
    </location>
</feature>
<dbReference type="EMBL" id="HBUE01308024">
    <property type="protein sequence ID" value="CAG6582009.1"/>
    <property type="molecule type" value="Transcribed_RNA"/>
</dbReference>
<sequence>MYNLNLTVVVLRHFAAALNSLLIGVLGGPVGCPLLSRWSFGGATWSSSRQVLFSSGCFFSLSNGLLVLPFFSTVVNPSLPLSPVCGATTWDSTTVGSAEGKTIGADG</sequence>